<dbReference type="STRING" id="1391654.AKJ09_01058"/>
<evidence type="ECO:0000256" key="3">
    <source>
        <dbReference type="ARBA" id="ARBA00022741"/>
    </source>
</evidence>
<evidence type="ECO:0000256" key="1">
    <source>
        <dbReference type="ARBA" id="ARBA00005417"/>
    </source>
</evidence>
<dbReference type="GO" id="GO:0016887">
    <property type="term" value="F:ATP hydrolysis activity"/>
    <property type="evidence" value="ECO:0007669"/>
    <property type="project" value="InterPro"/>
</dbReference>
<evidence type="ECO:0000313" key="8">
    <source>
        <dbReference type="Proteomes" id="UP000064967"/>
    </source>
</evidence>
<dbReference type="GO" id="GO:0005524">
    <property type="term" value="F:ATP binding"/>
    <property type="evidence" value="ECO:0007669"/>
    <property type="project" value="UniProtKB-KW"/>
</dbReference>
<dbReference type="Gene3D" id="3.40.50.300">
    <property type="entry name" value="P-loop containing nucleotide triphosphate hydrolases"/>
    <property type="match status" value="1"/>
</dbReference>
<dbReference type="EMBL" id="CP012333">
    <property type="protein sequence ID" value="AKU94394.1"/>
    <property type="molecule type" value="Genomic_DNA"/>
</dbReference>
<feature type="domain" description="ABC transporter" evidence="6">
    <location>
        <begin position="2"/>
        <end position="237"/>
    </location>
</feature>
<dbReference type="InterPro" id="IPR003593">
    <property type="entry name" value="AAA+_ATPase"/>
</dbReference>
<dbReference type="OrthoDB" id="9809450at2"/>
<evidence type="ECO:0000256" key="4">
    <source>
        <dbReference type="ARBA" id="ARBA00022840"/>
    </source>
</evidence>
<sequence length="340" mass="36222">MISVKNLTKRYGSYPASRGKLAVDDLSFSVDKGEVVGFLGPNGAGKSTTLRILAGFLGMTSGTVEVAGHDIRQESFAARARIGYMPEAVPLYEEMRVIEYLTFRAELKRVARADRKAFVDEAMKKANVDDVANVLIGNLSKGYRQRVGLADALVAKPPLLILDEPTAGLDPNQIREVRDVIRALGKEHTVLLSTHILSEVEASCSRVIVIAKGKLVAEGTMDDLARKRRAAGVVLVVRGDSSAALGAVRSATGIAKAELDGKSPEPGVHAIRASWGKKLDEDASVRATEEAVAALVAAGCFVREVRPVKSSLEEVFAQLTRGDAEGEAGARDGDEDEADA</sequence>
<dbReference type="SUPFAM" id="SSF52540">
    <property type="entry name" value="P-loop containing nucleoside triphosphate hydrolases"/>
    <property type="match status" value="1"/>
</dbReference>
<dbReference type="Proteomes" id="UP000064967">
    <property type="component" value="Chromosome"/>
</dbReference>
<protein>
    <submittedName>
        <fullName evidence="7">ABC-type multidrug transport system, ATPase component</fullName>
    </submittedName>
</protein>
<feature type="region of interest" description="Disordered" evidence="5">
    <location>
        <begin position="321"/>
        <end position="340"/>
    </location>
</feature>
<dbReference type="AlphaFoldDB" id="A0A0K1PMQ6"/>
<dbReference type="PANTHER" id="PTHR43335">
    <property type="entry name" value="ABC TRANSPORTER, ATP-BINDING PROTEIN"/>
    <property type="match status" value="1"/>
</dbReference>
<name>A0A0K1PMQ6_9BACT</name>
<keyword evidence="4" id="KW-0067">ATP-binding</keyword>
<feature type="compositionally biased region" description="Basic and acidic residues" evidence="5">
    <location>
        <begin position="322"/>
        <end position="332"/>
    </location>
</feature>
<keyword evidence="2" id="KW-0813">Transport</keyword>
<comment type="similarity">
    <text evidence="1">Belongs to the ABC transporter superfamily.</text>
</comment>
<dbReference type="KEGG" id="llu:AKJ09_01058"/>
<reference evidence="7 8" key="1">
    <citation type="submission" date="2015-08" db="EMBL/GenBank/DDBJ databases">
        <authorList>
            <person name="Babu N.S."/>
            <person name="Beckwith C.J."/>
            <person name="Beseler K.G."/>
            <person name="Brison A."/>
            <person name="Carone J.V."/>
            <person name="Caskin T.P."/>
            <person name="Diamond M."/>
            <person name="Durham M.E."/>
            <person name="Foxe J.M."/>
            <person name="Go M."/>
            <person name="Henderson B.A."/>
            <person name="Jones I.B."/>
            <person name="McGettigan J.A."/>
            <person name="Micheletti S.J."/>
            <person name="Nasrallah M.E."/>
            <person name="Ortiz D."/>
            <person name="Piller C.R."/>
            <person name="Privatt S.R."/>
            <person name="Schneider S.L."/>
            <person name="Sharp S."/>
            <person name="Smith T.C."/>
            <person name="Stanton J.D."/>
            <person name="Ullery H.E."/>
            <person name="Wilson R.J."/>
            <person name="Serrano M.G."/>
            <person name="Buck G."/>
            <person name="Lee V."/>
            <person name="Wang Y."/>
            <person name="Carvalho R."/>
            <person name="Voegtly L."/>
            <person name="Shi R."/>
            <person name="Duckworth R."/>
            <person name="Johnson A."/>
            <person name="Loviza R."/>
            <person name="Walstead R."/>
            <person name="Shah Z."/>
            <person name="Kiflezghi M."/>
            <person name="Wade K."/>
            <person name="Ball S.L."/>
            <person name="Bradley K.W."/>
            <person name="Asai D.J."/>
            <person name="Bowman C.A."/>
            <person name="Russell D.A."/>
            <person name="Pope W.H."/>
            <person name="Jacobs-Sera D."/>
            <person name="Hendrix R.W."/>
            <person name="Hatfull G.F."/>
        </authorList>
    </citation>
    <scope>NUCLEOTIDE SEQUENCE [LARGE SCALE GENOMIC DNA]</scope>
    <source>
        <strain evidence="7 8">DSM 27648</strain>
    </source>
</reference>
<dbReference type="SMART" id="SM00382">
    <property type="entry name" value="AAA"/>
    <property type="match status" value="1"/>
</dbReference>
<gene>
    <name evidence="7" type="ORF">AKJ09_01058</name>
</gene>
<keyword evidence="8" id="KW-1185">Reference proteome</keyword>
<dbReference type="InterPro" id="IPR027417">
    <property type="entry name" value="P-loop_NTPase"/>
</dbReference>
<evidence type="ECO:0000256" key="2">
    <source>
        <dbReference type="ARBA" id="ARBA00022448"/>
    </source>
</evidence>
<proteinExistence type="inferred from homology"/>
<keyword evidence="3" id="KW-0547">Nucleotide-binding</keyword>
<evidence type="ECO:0000259" key="6">
    <source>
        <dbReference type="PROSITE" id="PS50893"/>
    </source>
</evidence>
<evidence type="ECO:0000313" key="7">
    <source>
        <dbReference type="EMBL" id="AKU94394.1"/>
    </source>
</evidence>
<organism evidence="7 8">
    <name type="scientific">Labilithrix luteola</name>
    <dbReference type="NCBI Taxonomy" id="1391654"/>
    <lineage>
        <taxon>Bacteria</taxon>
        <taxon>Pseudomonadati</taxon>
        <taxon>Myxococcota</taxon>
        <taxon>Polyangia</taxon>
        <taxon>Polyangiales</taxon>
        <taxon>Labilitrichaceae</taxon>
        <taxon>Labilithrix</taxon>
    </lineage>
</organism>
<dbReference type="RefSeq" id="WP_146645999.1">
    <property type="nucleotide sequence ID" value="NZ_CP012333.1"/>
</dbReference>
<dbReference type="CDD" id="cd03230">
    <property type="entry name" value="ABC_DR_subfamily_A"/>
    <property type="match status" value="1"/>
</dbReference>
<dbReference type="PROSITE" id="PS50893">
    <property type="entry name" value="ABC_TRANSPORTER_2"/>
    <property type="match status" value="1"/>
</dbReference>
<evidence type="ECO:0000256" key="5">
    <source>
        <dbReference type="SAM" id="MobiDB-lite"/>
    </source>
</evidence>
<accession>A0A0K1PMQ6</accession>
<dbReference type="InterPro" id="IPR003439">
    <property type="entry name" value="ABC_transporter-like_ATP-bd"/>
</dbReference>
<dbReference type="PANTHER" id="PTHR43335:SF4">
    <property type="entry name" value="ABC TRANSPORTER, ATP-BINDING PROTEIN"/>
    <property type="match status" value="1"/>
</dbReference>
<dbReference type="Pfam" id="PF00005">
    <property type="entry name" value="ABC_tran"/>
    <property type="match status" value="1"/>
</dbReference>